<reference evidence="2" key="1">
    <citation type="submission" date="2013-11" db="EMBL/GenBank/DDBJ databases">
        <title>Genome sequence of the fusiform rust pathogen reveals effectors for host alternation and coevolution with pine.</title>
        <authorList>
            <consortium name="DOE Joint Genome Institute"/>
            <person name="Smith K."/>
            <person name="Pendleton A."/>
            <person name="Kubisiak T."/>
            <person name="Anderson C."/>
            <person name="Salamov A."/>
            <person name="Aerts A."/>
            <person name="Riley R."/>
            <person name="Clum A."/>
            <person name="Lindquist E."/>
            <person name="Ence D."/>
            <person name="Campbell M."/>
            <person name="Kronenberg Z."/>
            <person name="Feau N."/>
            <person name="Dhillon B."/>
            <person name="Hamelin R."/>
            <person name="Burleigh J."/>
            <person name="Smith J."/>
            <person name="Yandell M."/>
            <person name="Nelson C."/>
            <person name="Grigoriev I."/>
            <person name="Davis J."/>
        </authorList>
    </citation>
    <scope>NUCLEOTIDE SEQUENCE</scope>
    <source>
        <strain evidence="2">G11</strain>
    </source>
</reference>
<dbReference type="Proteomes" id="UP000886653">
    <property type="component" value="Unassembled WGS sequence"/>
</dbReference>
<name>A0A9P6N6B6_9BASI</name>
<dbReference type="AlphaFoldDB" id="A0A9P6N6B6"/>
<gene>
    <name evidence="2" type="ORF">CROQUDRAFT_695956</name>
</gene>
<sequence length="54" mass="6014">MMSLALNLSSSPLALIFFLQCHLLVMIFAPFGLRTSSNMPHSINFLILTSITFL</sequence>
<proteinExistence type="predicted"/>
<accession>A0A9P6N6B6</accession>
<evidence type="ECO:0000313" key="2">
    <source>
        <dbReference type="EMBL" id="KAG0139617.1"/>
    </source>
</evidence>
<comment type="caution">
    <text evidence="2">The sequence shown here is derived from an EMBL/GenBank/DDBJ whole genome shotgun (WGS) entry which is preliminary data.</text>
</comment>
<feature type="transmembrane region" description="Helical" evidence="1">
    <location>
        <begin position="12"/>
        <end position="33"/>
    </location>
</feature>
<keyword evidence="1" id="KW-1133">Transmembrane helix</keyword>
<keyword evidence="1" id="KW-0812">Transmembrane</keyword>
<organism evidence="2 3">
    <name type="scientific">Cronartium quercuum f. sp. fusiforme G11</name>
    <dbReference type="NCBI Taxonomy" id="708437"/>
    <lineage>
        <taxon>Eukaryota</taxon>
        <taxon>Fungi</taxon>
        <taxon>Dikarya</taxon>
        <taxon>Basidiomycota</taxon>
        <taxon>Pucciniomycotina</taxon>
        <taxon>Pucciniomycetes</taxon>
        <taxon>Pucciniales</taxon>
        <taxon>Coleosporiaceae</taxon>
        <taxon>Cronartium</taxon>
    </lineage>
</organism>
<keyword evidence="1" id="KW-0472">Membrane</keyword>
<evidence type="ECO:0000256" key="1">
    <source>
        <dbReference type="SAM" id="Phobius"/>
    </source>
</evidence>
<feature type="non-terminal residue" evidence="2">
    <location>
        <position position="54"/>
    </location>
</feature>
<evidence type="ECO:0000313" key="3">
    <source>
        <dbReference type="Proteomes" id="UP000886653"/>
    </source>
</evidence>
<protein>
    <submittedName>
        <fullName evidence="2">Uncharacterized protein</fullName>
    </submittedName>
</protein>
<dbReference type="EMBL" id="MU167552">
    <property type="protein sequence ID" value="KAG0139617.1"/>
    <property type="molecule type" value="Genomic_DNA"/>
</dbReference>
<keyword evidence="3" id="KW-1185">Reference proteome</keyword>